<dbReference type="AlphaFoldDB" id="A0A8S4QDT1"/>
<proteinExistence type="predicted"/>
<name>A0A8S4QDT1_9NEOP</name>
<evidence type="ECO:0000256" key="1">
    <source>
        <dbReference type="SAM" id="Coils"/>
    </source>
</evidence>
<feature type="non-terminal residue" evidence="2">
    <location>
        <position position="1"/>
    </location>
</feature>
<comment type="caution">
    <text evidence="2">The sequence shown here is derived from an EMBL/GenBank/DDBJ whole genome shotgun (WGS) entry which is preliminary data.</text>
</comment>
<organism evidence="2 3">
    <name type="scientific">Pararge aegeria aegeria</name>
    <dbReference type="NCBI Taxonomy" id="348720"/>
    <lineage>
        <taxon>Eukaryota</taxon>
        <taxon>Metazoa</taxon>
        <taxon>Ecdysozoa</taxon>
        <taxon>Arthropoda</taxon>
        <taxon>Hexapoda</taxon>
        <taxon>Insecta</taxon>
        <taxon>Pterygota</taxon>
        <taxon>Neoptera</taxon>
        <taxon>Endopterygota</taxon>
        <taxon>Lepidoptera</taxon>
        <taxon>Glossata</taxon>
        <taxon>Ditrysia</taxon>
        <taxon>Papilionoidea</taxon>
        <taxon>Nymphalidae</taxon>
        <taxon>Satyrinae</taxon>
        <taxon>Satyrini</taxon>
        <taxon>Parargina</taxon>
        <taxon>Pararge</taxon>
    </lineage>
</organism>
<gene>
    <name evidence="2" type="primary">jg576</name>
    <name evidence="2" type="ORF">PAEG_LOCUS1301</name>
</gene>
<evidence type="ECO:0000313" key="3">
    <source>
        <dbReference type="Proteomes" id="UP000838756"/>
    </source>
</evidence>
<dbReference type="Proteomes" id="UP000838756">
    <property type="component" value="Unassembled WGS sequence"/>
</dbReference>
<feature type="coiled-coil region" evidence="1">
    <location>
        <begin position="9"/>
        <end position="43"/>
    </location>
</feature>
<keyword evidence="1" id="KW-0175">Coiled coil</keyword>
<keyword evidence="3" id="KW-1185">Reference proteome</keyword>
<reference evidence="2" key="1">
    <citation type="submission" date="2022-03" db="EMBL/GenBank/DDBJ databases">
        <authorList>
            <person name="Lindestad O."/>
        </authorList>
    </citation>
    <scope>NUCLEOTIDE SEQUENCE</scope>
</reference>
<accession>A0A8S4QDT1</accession>
<protein>
    <submittedName>
        <fullName evidence="2">Jg576 protein</fullName>
    </submittedName>
</protein>
<dbReference type="EMBL" id="CAKXAJ010004511">
    <property type="protein sequence ID" value="CAH2208774.1"/>
    <property type="molecule type" value="Genomic_DNA"/>
</dbReference>
<evidence type="ECO:0000313" key="2">
    <source>
        <dbReference type="EMBL" id="CAH2208774.1"/>
    </source>
</evidence>
<sequence>MLANAKSKMQALLEGIAKLNAYLQEKEDEKRKMEDDINQCLARMDRANR</sequence>